<organism evidence="13 14">
    <name type="scientific">Arenimonas soli</name>
    <dbReference type="NCBI Taxonomy" id="2269504"/>
    <lineage>
        <taxon>Bacteria</taxon>
        <taxon>Pseudomonadati</taxon>
        <taxon>Pseudomonadota</taxon>
        <taxon>Gammaproteobacteria</taxon>
        <taxon>Lysobacterales</taxon>
        <taxon>Lysobacteraceae</taxon>
        <taxon>Arenimonas</taxon>
    </lineage>
</organism>
<proteinExistence type="inferred from homology"/>
<evidence type="ECO:0000313" key="13">
    <source>
        <dbReference type="EMBL" id="GGA73845.1"/>
    </source>
</evidence>
<evidence type="ECO:0000259" key="12">
    <source>
        <dbReference type="PROSITE" id="PS51352"/>
    </source>
</evidence>
<keyword evidence="5" id="KW-0560">Oxidoreductase</keyword>
<dbReference type="PANTHER" id="PTHR42801:SF7">
    <property type="entry name" value="SLL1159 PROTEIN"/>
    <property type="match status" value="1"/>
</dbReference>
<evidence type="ECO:0000256" key="6">
    <source>
        <dbReference type="ARBA" id="ARBA00023157"/>
    </source>
</evidence>
<protein>
    <recommendedName>
        <fullName evidence="2">thioredoxin-dependent peroxiredoxin</fullName>
        <ecNumber evidence="2">1.11.1.24</ecNumber>
    </recommendedName>
    <alternativeName>
        <fullName evidence="8">Thioredoxin peroxidase</fullName>
    </alternativeName>
    <alternativeName>
        <fullName evidence="10">Thioredoxin-dependent peroxiredoxin Bcp</fullName>
    </alternativeName>
</protein>
<evidence type="ECO:0000256" key="8">
    <source>
        <dbReference type="ARBA" id="ARBA00032824"/>
    </source>
</evidence>
<dbReference type="Proteomes" id="UP000623419">
    <property type="component" value="Unassembled WGS sequence"/>
</dbReference>
<feature type="domain" description="Thioredoxin" evidence="12">
    <location>
        <begin position="56"/>
        <end position="229"/>
    </location>
</feature>
<dbReference type="SUPFAM" id="SSF52833">
    <property type="entry name" value="Thioredoxin-like"/>
    <property type="match status" value="1"/>
</dbReference>
<evidence type="ECO:0000256" key="3">
    <source>
        <dbReference type="ARBA" id="ARBA00022559"/>
    </source>
</evidence>
<dbReference type="InterPro" id="IPR050924">
    <property type="entry name" value="Peroxiredoxin_BCP/PrxQ"/>
</dbReference>
<gene>
    <name evidence="13" type="ORF">GCM10011521_09970</name>
</gene>
<keyword evidence="3" id="KW-0575">Peroxidase</keyword>
<dbReference type="Gene3D" id="3.40.30.10">
    <property type="entry name" value="Glutaredoxin"/>
    <property type="match status" value="1"/>
</dbReference>
<keyword evidence="4" id="KW-0049">Antioxidant</keyword>
<keyword evidence="7" id="KW-0676">Redox-active center</keyword>
<comment type="caution">
    <text evidence="13">The sequence shown here is derived from an EMBL/GenBank/DDBJ whole genome shotgun (WGS) entry which is preliminary data.</text>
</comment>
<evidence type="ECO:0000256" key="11">
    <source>
        <dbReference type="ARBA" id="ARBA00049091"/>
    </source>
</evidence>
<dbReference type="InterPro" id="IPR036249">
    <property type="entry name" value="Thioredoxin-like_sf"/>
</dbReference>
<keyword evidence="14" id="KW-1185">Reference proteome</keyword>
<dbReference type="PROSITE" id="PS51352">
    <property type="entry name" value="THIOREDOXIN_2"/>
    <property type="match status" value="1"/>
</dbReference>
<evidence type="ECO:0000256" key="5">
    <source>
        <dbReference type="ARBA" id="ARBA00023002"/>
    </source>
</evidence>
<evidence type="ECO:0000313" key="14">
    <source>
        <dbReference type="Proteomes" id="UP000623419"/>
    </source>
</evidence>
<reference evidence="14" key="1">
    <citation type="journal article" date="2019" name="Int. J. Syst. Evol. Microbiol.">
        <title>The Global Catalogue of Microorganisms (GCM) 10K type strain sequencing project: providing services to taxonomists for standard genome sequencing and annotation.</title>
        <authorList>
            <consortium name="The Broad Institute Genomics Platform"/>
            <consortium name="The Broad Institute Genome Sequencing Center for Infectious Disease"/>
            <person name="Wu L."/>
            <person name="Ma J."/>
        </authorList>
    </citation>
    <scope>NUCLEOTIDE SEQUENCE [LARGE SCALE GENOMIC DNA]</scope>
    <source>
        <strain evidence="14">CGMCC 1.15905</strain>
    </source>
</reference>
<dbReference type="Pfam" id="PF00578">
    <property type="entry name" value="AhpC-TSA"/>
    <property type="match status" value="1"/>
</dbReference>
<dbReference type="InterPro" id="IPR013766">
    <property type="entry name" value="Thioredoxin_domain"/>
</dbReference>
<evidence type="ECO:0000256" key="10">
    <source>
        <dbReference type="ARBA" id="ARBA00042639"/>
    </source>
</evidence>
<dbReference type="EC" id="1.11.1.24" evidence="2"/>
<comment type="similarity">
    <text evidence="9">Belongs to the peroxiredoxin family. BCP/PrxQ subfamily.</text>
</comment>
<evidence type="ECO:0000256" key="7">
    <source>
        <dbReference type="ARBA" id="ARBA00023284"/>
    </source>
</evidence>
<evidence type="ECO:0000256" key="1">
    <source>
        <dbReference type="ARBA" id="ARBA00003330"/>
    </source>
</evidence>
<evidence type="ECO:0000256" key="2">
    <source>
        <dbReference type="ARBA" id="ARBA00013017"/>
    </source>
</evidence>
<accession>A0ABQ1HEL0</accession>
<evidence type="ECO:0000256" key="9">
    <source>
        <dbReference type="ARBA" id="ARBA00038489"/>
    </source>
</evidence>
<keyword evidence="6" id="KW-1015">Disulfide bond</keyword>
<name>A0ABQ1HEL0_9GAMM</name>
<sequence length="238" mass="25836">MKDSRILLPFAALWQREPTLETSMIRHALAVLMLTAASGWAAAAEIAASATEIRPILLGSKMPDVALRTVEGKPTTLAKQVGGKPAILVFYRGGWCPYCNLQLSELRLVEDQAKALGYQMIAISPDRPEELSKSLDAGDLTYTLLSDSQADALRAFGIGFRVDDATTAQYREFGIDLEAASGASHRALPVPSVFIVDAEGTLQFGYSHPDYTVRIPGDVILAAAKAIAERRDHLQPRR</sequence>
<evidence type="ECO:0000256" key="4">
    <source>
        <dbReference type="ARBA" id="ARBA00022862"/>
    </source>
</evidence>
<dbReference type="EMBL" id="BMKC01000001">
    <property type="protein sequence ID" value="GGA73845.1"/>
    <property type="molecule type" value="Genomic_DNA"/>
</dbReference>
<dbReference type="PANTHER" id="PTHR42801">
    <property type="entry name" value="THIOREDOXIN-DEPENDENT PEROXIDE REDUCTASE"/>
    <property type="match status" value="1"/>
</dbReference>
<dbReference type="InterPro" id="IPR000866">
    <property type="entry name" value="AhpC/TSA"/>
</dbReference>
<dbReference type="CDD" id="cd02970">
    <property type="entry name" value="PRX_like2"/>
    <property type="match status" value="1"/>
</dbReference>
<comment type="function">
    <text evidence="1">Thiol-specific peroxidase that catalyzes the reduction of hydrogen peroxide and organic hydroperoxides to water and alcohols, respectively. Plays a role in cell protection against oxidative stress by detoxifying peroxides and as sensor of hydrogen peroxide-mediated signaling events.</text>
</comment>
<comment type="catalytic activity">
    <reaction evidence="11">
        <text>a hydroperoxide + [thioredoxin]-dithiol = an alcohol + [thioredoxin]-disulfide + H2O</text>
        <dbReference type="Rhea" id="RHEA:62620"/>
        <dbReference type="Rhea" id="RHEA-COMP:10698"/>
        <dbReference type="Rhea" id="RHEA-COMP:10700"/>
        <dbReference type="ChEBI" id="CHEBI:15377"/>
        <dbReference type="ChEBI" id="CHEBI:29950"/>
        <dbReference type="ChEBI" id="CHEBI:30879"/>
        <dbReference type="ChEBI" id="CHEBI:35924"/>
        <dbReference type="ChEBI" id="CHEBI:50058"/>
        <dbReference type="EC" id="1.11.1.24"/>
    </reaction>
</comment>